<dbReference type="EMBL" id="JASCZI010121697">
    <property type="protein sequence ID" value="MED6162671.1"/>
    <property type="molecule type" value="Genomic_DNA"/>
</dbReference>
<gene>
    <name evidence="1" type="ORF">PIB30_072766</name>
</gene>
<sequence length="73" mass="7554">MESCSATIGSGGTGGSIGGVSSKKMSKKFVAPICSCGDYAILFQSKTSSNPDRLFFGCHILRERGQTANTLCG</sequence>
<name>A0ABU6URF5_9FABA</name>
<reference evidence="1 2" key="1">
    <citation type="journal article" date="2023" name="Plants (Basel)">
        <title>Bridging the Gap: Combining Genomics and Transcriptomics Approaches to Understand Stylosanthes scabra, an Orphan Legume from the Brazilian Caatinga.</title>
        <authorList>
            <person name="Ferreira-Neto J.R.C."/>
            <person name="da Silva M.D."/>
            <person name="Binneck E."/>
            <person name="de Melo N.F."/>
            <person name="da Silva R.H."/>
            <person name="de Melo A.L.T.M."/>
            <person name="Pandolfi V."/>
            <person name="Bustamante F.O."/>
            <person name="Brasileiro-Vidal A.C."/>
            <person name="Benko-Iseppon A.M."/>
        </authorList>
    </citation>
    <scope>NUCLEOTIDE SEQUENCE [LARGE SCALE GENOMIC DNA]</scope>
    <source>
        <tissue evidence="1">Leaves</tissue>
    </source>
</reference>
<keyword evidence="2" id="KW-1185">Reference proteome</keyword>
<evidence type="ECO:0008006" key="3">
    <source>
        <dbReference type="Google" id="ProtNLM"/>
    </source>
</evidence>
<accession>A0ABU6URF5</accession>
<protein>
    <recommendedName>
        <fullName evidence="3">Zinc finger GRF-type domain-containing protein</fullName>
    </recommendedName>
</protein>
<organism evidence="1 2">
    <name type="scientific">Stylosanthes scabra</name>
    <dbReference type="NCBI Taxonomy" id="79078"/>
    <lineage>
        <taxon>Eukaryota</taxon>
        <taxon>Viridiplantae</taxon>
        <taxon>Streptophyta</taxon>
        <taxon>Embryophyta</taxon>
        <taxon>Tracheophyta</taxon>
        <taxon>Spermatophyta</taxon>
        <taxon>Magnoliopsida</taxon>
        <taxon>eudicotyledons</taxon>
        <taxon>Gunneridae</taxon>
        <taxon>Pentapetalae</taxon>
        <taxon>rosids</taxon>
        <taxon>fabids</taxon>
        <taxon>Fabales</taxon>
        <taxon>Fabaceae</taxon>
        <taxon>Papilionoideae</taxon>
        <taxon>50 kb inversion clade</taxon>
        <taxon>dalbergioids sensu lato</taxon>
        <taxon>Dalbergieae</taxon>
        <taxon>Pterocarpus clade</taxon>
        <taxon>Stylosanthes</taxon>
    </lineage>
</organism>
<evidence type="ECO:0000313" key="1">
    <source>
        <dbReference type="EMBL" id="MED6162671.1"/>
    </source>
</evidence>
<dbReference type="Proteomes" id="UP001341840">
    <property type="component" value="Unassembled WGS sequence"/>
</dbReference>
<comment type="caution">
    <text evidence="1">The sequence shown here is derived from an EMBL/GenBank/DDBJ whole genome shotgun (WGS) entry which is preliminary data.</text>
</comment>
<evidence type="ECO:0000313" key="2">
    <source>
        <dbReference type="Proteomes" id="UP001341840"/>
    </source>
</evidence>
<proteinExistence type="predicted"/>